<evidence type="ECO:0000256" key="1">
    <source>
        <dbReference type="ARBA" id="ARBA00004141"/>
    </source>
</evidence>
<gene>
    <name evidence="8" type="ORF">F53441_13916</name>
</gene>
<evidence type="ECO:0000256" key="5">
    <source>
        <dbReference type="ARBA" id="ARBA00038359"/>
    </source>
</evidence>
<feature type="transmembrane region" description="Helical" evidence="6">
    <location>
        <begin position="145"/>
        <end position="167"/>
    </location>
</feature>
<comment type="caution">
    <text evidence="8">The sequence shown here is derived from an EMBL/GenBank/DDBJ whole genome shotgun (WGS) entry which is preliminary data.</text>
</comment>
<dbReference type="PANTHER" id="PTHR33048">
    <property type="entry name" value="PTH11-LIKE INTEGRAL MEMBRANE PROTEIN (AFU_ORTHOLOGUE AFUA_5G11245)"/>
    <property type="match status" value="1"/>
</dbReference>
<evidence type="ECO:0000256" key="2">
    <source>
        <dbReference type="ARBA" id="ARBA00022692"/>
    </source>
</evidence>
<keyword evidence="2 6" id="KW-0812">Transmembrane</keyword>
<feature type="transmembrane region" description="Helical" evidence="6">
    <location>
        <begin position="220"/>
        <end position="243"/>
    </location>
</feature>
<feature type="domain" description="Rhodopsin" evidence="7">
    <location>
        <begin position="13"/>
        <end position="244"/>
    </location>
</feature>
<dbReference type="AlphaFoldDB" id="A0A8H4JK97"/>
<evidence type="ECO:0000313" key="9">
    <source>
        <dbReference type="Proteomes" id="UP000605986"/>
    </source>
</evidence>
<comment type="subcellular location">
    <subcellularLocation>
        <location evidence="1">Membrane</location>
        <topology evidence="1">Multi-pass membrane protein</topology>
    </subcellularLocation>
</comment>
<comment type="similarity">
    <text evidence="5">Belongs to the SAT4 family.</text>
</comment>
<feature type="transmembrane region" description="Helical" evidence="6">
    <location>
        <begin position="98"/>
        <end position="120"/>
    </location>
</feature>
<evidence type="ECO:0000259" key="7">
    <source>
        <dbReference type="Pfam" id="PF20684"/>
    </source>
</evidence>
<reference evidence="8" key="1">
    <citation type="submission" date="2020-01" db="EMBL/GenBank/DDBJ databases">
        <title>Identification and distribution of gene clusters putatively required for synthesis of sphingolipid metabolism inhibitors in phylogenetically diverse species of the filamentous fungus Fusarium.</title>
        <authorList>
            <person name="Kim H.-S."/>
            <person name="Busman M."/>
            <person name="Brown D.W."/>
            <person name="Divon H."/>
            <person name="Uhlig S."/>
            <person name="Proctor R.H."/>
        </authorList>
    </citation>
    <scope>NUCLEOTIDE SEQUENCE</scope>
    <source>
        <strain evidence="8">NRRL 53441</strain>
    </source>
</reference>
<feature type="transmembrane region" description="Helical" evidence="6">
    <location>
        <begin position="21"/>
        <end position="44"/>
    </location>
</feature>
<feature type="transmembrane region" description="Helical" evidence="6">
    <location>
        <begin position="64"/>
        <end position="86"/>
    </location>
</feature>
<evidence type="ECO:0000256" key="6">
    <source>
        <dbReference type="SAM" id="Phobius"/>
    </source>
</evidence>
<accession>A0A8H4JK97</accession>
<evidence type="ECO:0000256" key="3">
    <source>
        <dbReference type="ARBA" id="ARBA00022989"/>
    </source>
</evidence>
<sequence>MSRLVFKLFFSPKKALSSDDWAIVVTLAISVAGLVIGVGCLSVHGMGRDIWTLSTHEISKFAFYFYIMTIFYFMAMGSIKLSLSLFYSDIFFGNINPYILWGTVAFNAANCAAFFFAAIFQCMPVDYYWSRYLEGYSGKCFDINALGWANAAIGVGADIWMIILPLSQVVRLRLHWKKKVGVIIMFLLGTFVTVVSVLRLQTLLRFGNSNNPTWDQWCVAFWSIIEVNVGMICICLPTLRLILVRLYPKAFGAADWVKYEQEVANQNTNSLWIRKRDLEDVGLQSMSLDGK</sequence>
<dbReference type="OrthoDB" id="2496787at2759"/>
<keyword evidence="9" id="KW-1185">Reference proteome</keyword>
<dbReference type="Proteomes" id="UP000605986">
    <property type="component" value="Unassembled WGS sequence"/>
</dbReference>
<evidence type="ECO:0000256" key="4">
    <source>
        <dbReference type="ARBA" id="ARBA00023136"/>
    </source>
</evidence>
<dbReference type="InterPro" id="IPR052337">
    <property type="entry name" value="SAT4-like"/>
</dbReference>
<keyword evidence="4 6" id="KW-0472">Membrane</keyword>
<organism evidence="8 9">
    <name type="scientific">Fusarium austroafricanum</name>
    <dbReference type="NCBI Taxonomy" id="2364996"/>
    <lineage>
        <taxon>Eukaryota</taxon>
        <taxon>Fungi</taxon>
        <taxon>Dikarya</taxon>
        <taxon>Ascomycota</taxon>
        <taxon>Pezizomycotina</taxon>
        <taxon>Sordariomycetes</taxon>
        <taxon>Hypocreomycetidae</taxon>
        <taxon>Hypocreales</taxon>
        <taxon>Nectriaceae</taxon>
        <taxon>Fusarium</taxon>
        <taxon>Fusarium concolor species complex</taxon>
    </lineage>
</organism>
<dbReference type="InterPro" id="IPR049326">
    <property type="entry name" value="Rhodopsin_dom_fungi"/>
</dbReference>
<name>A0A8H4JK97_9HYPO</name>
<proteinExistence type="inferred from homology"/>
<feature type="transmembrane region" description="Helical" evidence="6">
    <location>
        <begin position="179"/>
        <end position="200"/>
    </location>
</feature>
<keyword evidence="3 6" id="KW-1133">Transmembrane helix</keyword>
<dbReference type="GO" id="GO:0016020">
    <property type="term" value="C:membrane"/>
    <property type="evidence" value="ECO:0007669"/>
    <property type="project" value="UniProtKB-SubCell"/>
</dbReference>
<evidence type="ECO:0000313" key="8">
    <source>
        <dbReference type="EMBL" id="KAF4430997.1"/>
    </source>
</evidence>
<dbReference type="PANTHER" id="PTHR33048:SF143">
    <property type="entry name" value="EXTRACELLULAR MEMBRANE PROTEIN CFEM DOMAIN-CONTAINING PROTEIN-RELATED"/>
    <property type="match status" value="1"/>
</dbReference>
<dbReference type="Pfam" id="PF20684">
    <property type="entry name" value="Fung_rhodopsin"/>
    <property type="match status" value="1"/>
</dbReference>
<protein>
    <submittedName>
        <fullName evidence="8">Extracellular membrane protein, 8-cysteine region, CFEM</fullName>
    </submittedName>
</protein>
<dbReference type="EMBL" id="JAADJG010000975">
    <property type="protein sequence ID" value="KAF4430997.1"/>
    <property type="molecule type" value="Genomic_DNA"/>
</dbReference>